<dbReference type="Gene3D" id="2.130.10.10">
    <property type="entry name" value="YVTN repeat-like/Quinoprotein amine dehydrogenase"/>
    <property type="match status" value="3"/>
</dbReference>
<keyword evidence="1" id="KW-0853">WD repeat</keyword>
<dbReference type="Pfam" id="PF00400">
    <property type="entry name" value="WD40"/>
    <property type="match status" value="1"/>
</dbReference>
<dbReference type="InterPro" id="IPR001810">
    <property type="entry name" value="F-box_dom"/>
</dbReference>
<keyword evidence="5" id="KW-1185">Reference proteome</keyword>
<gene>
    <name evidence="4" type="ORF">TEA_011953</name>
</gene>
<evidence type="ECO:0000256" key="1">
    <source>
        <dbReference type="ARBA" id="ARBA00022574"/>
    </source>
</evidence>
<comment type="caution">
    <text evidence="4">The sequence shown here is derived from an EMBL/GenBank/DDBJ whole genome shotgun (WGS) entry which is preliminary data.</text>
</comment>
<dbReference type="SUPFAM" id="SSF50978">
    <property type="entry name" value="WD40 repeat-like"/>
    <property type="match status" value="1"/>
</dbReference>
<sequence>MDATTTGGHPPSKKKRSTRHRTTIYALSHDILSTLFSFLDLLDLVRCSAVCKSWNIIISKSKLLQTLYCKQQKNSGSTFDLSTSSERLLNLHLQKLAMDCHRFSMQEGPINVFQWKGHSVGVDQCRMKTGLILTGVGDKVMRLWSAENYKCLDEFSLPDRAPLVDFDFDESKVVGLVGTRICIWRRNGKRNIFSSREGLFTRGLCMRYVDPEAVVGCEDGTVRLFDMYSRKCSQIIKMHAGPVTCLGLSDDQLIVCGSSLGSVSLSDLSSDQRVAALRSTNSGDTCACACMPFDENTKELHEYNQDRKKLTEQERVSYLMTGVRTLCFNPSSHLVFAGSTAGYVSCWDLRTMRTLWNTRVSPNVIYSMHHLRSDKSTLVVGGIDGVLRFLDQDSGEVFSRCIMNESSSSISNSSRDSYGVIEVKKARRLSEDTRIDLIPKTSRPSVRCLAVGMQKVVTTHNEKYIRLCVLEPVFIHQLSAIEKLVRFERLSSWAEHSFLIKIANEDVLQSFPDEAAAFICCYIASIVFGSELNP</sequence>
<dbReference type="InterPro" id="IPR036322">
    <property type="entry name" value="WD40_repeat_dom_sf"/>
</dbReference>
<organism evidence="4 5">
    <name type="scientific">Camellia sinensis var. sinensis</name>
    <name type="common">China tea</name>
    <dbReference type="NCBI Taxonomy" id="542762"/>
    <lineage>
        <taxon>Eukaryota</taxon>
        <taxon>Viridiplantae</taxon>
        <taxon>Streptophyta</taxon>
        <taxon>Embryophyta</taxon>
        <taxon>Tracheophyta</taxon>
        <taxon>Spermatophyta</taxon>
        <taxon>Magnoliopsida</taxon>
        <taxon>eudicotyledons</taxon>
        <taxon>Gunneridae</taxon>
        <taxon>Pentapetalae</taxon>
        <taxon>asterids</taxon>
        <taxon>Ericales</taxon>
        <taxon>Theaceae</taxon>
        <taxon>Camellia</taxon>
    </lineage>
</organism>
<dbReference type="PROSITE" id="PS50181">
    <property type="entry name" value="FBOX"/>
    <property type="match status" value="1"/>
</dbReference>
<dbReference type="Gene3D" id="1.20.1280.50">
    <property type="match status" value="1"/>
</dbReference>
<feature type="domain" description="F-box" evidence="3">
    <location>
        <begin position="21"/>
        <end position="67"/>
    </location>
</feature>
<evidence type="ECO:0000256" key="2">
    <source>
        <dbReference type="ARBA" id="ARBA00022737"/>
    </source>
</evidence>
<protein>
    <recommendedName>
        <fullName evidence="3">F-box domain-containing protein</fullName>
    </recommendedName>
</protein>
<keyword evidence="2" id="KW-0677">Repeat</keyword>
<dbReference type="InterPro" id="IPR036047">
    <property type="entry name" value="F-box-like_dom_sf"/>
</dbReference>
<dbReference type="SMART" id="SM00256">
    <property type="entry name" value="FBOX"/>
    <property type="match status" value="1"/>
</dbReference>
<dbReference type="InterPro" id="IPR042627">
    <property type="entry name" value="FBXW2"/>
</dbReference>
<dbReference type="Proteomes" id="UP000306102">
    <property type="component" value="Unassembled WGS sequence"/>
</dbReference>
<dbReference type="Pfam" id="PF12937">
    <property type="entry name" value="F-box-like"/>
    <property type="match status" value="1"/>
</dbReference>
<dbReference type="InterPro" id="IPR001680">
    <property type="entry name" value="WD40_rpt"/>
</dbReference>
<dbReference type="PANTHER" id="PTHR44436">
    <property type="entry name" value="F-BOX/WD REPEAT-CONTAINING PROTEIN 2"/>
    <property type="match status" value="1"/>
</dbReference>
<dbReference type="SUPFAM" id="SSF81383">
    <property type="entry name" value="F-box domain"/>
    <property type="match status" value="1"/>
</dbReference>
<evidence type="ECO:0000259" key="3">
    <source>
        <dbReference type="PROSITE" id="PS50181"/>
    </source>
</evidence>
<dbReference type="AlphaFoldDB" id="A0A4S4D721"/>
<dbReference type="EMBL" id="SDRB02012257">
    <property type="protein sequence ID" value="THF98222.1"/>
    <property type="molecule type" value="Genomic_DNA"/>
</dbReference>
<dbReference type="SMART" id="SM00320">
    <property type="entry name" value="WD40"/>
    <property type="match status" value="5"/>
</dbReference>
<name>A0A4S4D721_CAMSN</name>
<evidence type="ECO:0000313" key="4">
    <source>
        <dbReference type="EMBL" id="THF98222.1"/>
    </source>
</evidence>
<dbReference type="PANTHER" id="PTHR44436:SF1">
    <property type="entry name" value="F-BOX_WD REPEAT-CONTAINING PROTEIN 2"/>
    <property type="match status" value="1"/>
</dbReference>
<dbReference type="InterPro" id="IPR015943">
    <property type="entry name" value="WD40/YVTN_repeat-like_dom_sf"/>
</dbReference>
<proteinExistence type="predicted"/>
<accession>A0A4S4D721</accession>
<evidence type="ECO:0000313" key="5">
    <source>
        <dbReference type="Proteomes" id="UP000306102"/>
    </source>
</evidence>
<reference evidence="4 5" key="1">
    <citation type="journal article" date="2018" name="Proc. Natl. Acad. Sci. U.S.A.">
        <title>Draft genome sequence of Camellia sinensis var. sinensis provides insights into the evolution of the tea genome and tea quality.</title>
        <authorList>
            <person name="Wei C."/>
            <person name="Yang H."/>
            <person name="Wang S."/>
            <person name="Zhao J."/>
            <person name="Liu C."/>
            <person name="Gao L."/>
            <person name="Xia E."/>
            <person name="Lu Y."/>
            <person name="Tai Y."/>
            <person name="She G."/>
            <person name="Sun J."/>
            <person name="Cao H."/>
            <person name="Tong W."/>
            <person name="Gao Q."/>
            <person name="Li Y."/>
            <person name="Deng W."/>
            <person name="Jiang X."/>
            <person name="Wang W."/>
            <person name="Chen Q."/>
            <person name="Zhang S."/>
            <person name="Li H."/>
            <person name="Wu J."/>
            <person name="Wang P."/>
            <person name="Li P."/>
            <person name="Shi C."/>
            <person name="Zheng F."/>
            <person name="Jian J."/>
            <person name="Huang B."/>
            <person name="Shan D."/>
            <person name="Shi M."/>
            <person name="Fang C."/>
            <person name="Yue Y."/>
            <person name="Li F."/>
            <person name="Li D."/>
            <person name="Wei S."/>
            <person name="Han B."/>
            <person name="Jiang C."/>
            <person name="Yin Y."/>
            <person name="Xia T."/>
            <person name="Zhang Z."/>
            <person name="Bennetzen J.L."/>
            <person name="Zhao S."/>
            <person name="Wan X."/>
        </authorList>
    </citation>
    <scope>NUCLEOTIDE SEQUENCE [LARGE SCALE GENOMIC DNA]</scope>
    <source>
        <strain evidence="5">cv. Shuchazao</strain>
        <tissue evidence="4">Leaf</tissue>
    </source>
</reference>